<evidence type="ECO:0000313" key="2">
    <source>
        <dbReference type="Proteomes" id="UP000247702"/>
    </source>
</evidence>
<keyword evidence="2" id="KW-1185">Reference proteome</keyword>
<accession>A0A2Z6QPK1</accession>
<evidence type="ECO:0000313" key="1">
    <source>
        <dbReference type="EMBL" id="GBB87809.1"/>
    </source>
</evidence>
<comment type="caution">
    <text evidence="1">The sequence shown here is derived from an EMBL/GenBank/DDBJ whole genome shotgun (WGS) entry which is preliminary data.</text>
</comment>
<gene>
    <name evidence="1" type="ORF">RclHR1_01430018</name>
</gene>
<protein>
    <submittedName>
        <fullName evidence="1">Uncharacterized protein</fullName>
    </submittedName>
</protein>
<reference evidence="1 2" key="1">
    <citation type="submission" date="2017-11" db="EMBL/GenBank/DDBJ databases">
        <title>The genome of Rhizophagus clarus HR1 reveals common genetic basis of auxotrophy among arbuscular mycorrhizal fungi.</title>
        <authorList>
            <person name="Kobayashi Y."/>
        </authorList>
    </citation>
    <scope>NUCLEOTIDE SEQUENCE [LARGE SCALE GENOMIC DNA]</scope>
    <source>
        <strain evidence="1 2">HR1</strain>
    </source>
</reference>
<dbReference type="EMBL" id="BEXD01000480">
    <property type="protein sequence ID" value="GBB87809.1"/>
    <property type="molecule type" value="Genomic_DNA"/>
</dbReference>
<dbReference type="Proteomes" id="UP000247702">
    <property type="component" value="Unassembled WGS sequence"/>
</dbReference>
<name>A0A2Z6QPK1_9GLOM</name>
<dbReference type="AlphaFoldDB" id="A0A2Z6QPK1"/>
<proteinExistence type="predicted"/>
<organism evidence="1 2">
    <name type="scientific">Rhizophagus clarus</name>
    <dbReference type="NCBI Taxonomy" id="94130"/>
    <lineage>
        <taxon>Eukaryota</taxon>
        <taxon>Fungi</taxon>
        <taxon>Fungi incertae sedis</taxon>
        <taxon>Mucoromycota</taxon>
        <taxon>Glomeromycotina</taxon>
        <taxon>Glomeromycetes</taxon>
        <taxon>Glomerales</taxon>
        <taxon>Glomeraceae</taxon>
        <taxon>Rhizophagus</taxon>
    </lineage>
</organism>
<sequence>MGNVIIVLKQWSYELGKIFKFDQTELINFDQTELMKQVKEADEVNKNSSNEILLDSSSYKIHSGAIYTSRLLNYNNLPEPKNSVDYYKQNDNIISKKFLESLHDIPQQIEFQLISIYQLSDNEL</sequence>